<reference evidence="17 18" key="1">
    <citation type="submission" date="2023-11" db="EMBL/GenBank/DDBJ databases">
        <title>Halocaridina rubra genome assembly.</title>
        <authorList>
            <person name="Smith C."/>
        </authorList>
    </citation>
    <scope>NUCLEOTIDE SEQUENCE [LARGE SCALE GENOMIC DNA]</scope>
    <source>
        <strain evidence="17">EP-1</strain>
        <tissue evidence="17">Whole</tissue>
    </source>
</reference>
<dbReference type="Gene3D" id="1.10.510.10">
    <property type="entry name" value="Transferase(Phosphotransferase) domain 1"/>
    <property type="match status" value="1"/>
</dbReference>
<dbReference type="EMBL" id="JAXCGZ010007555">
    <property type="protein sequence ID" value="KAK7079270.1"/>
    <property type="molecule type" value="Genomic_DNA"/>
</dbReference>
<feature type="compositionally biased region" description="Polar residues" evidence="13">
    <location>
        <begin position="92"/>
        <end position="111"/>
    </location>
</feature>
<dbReference type="InterPro" id="IPR001452">
    <property type="entry name" value="SH3_domain"/>
</dbReference>
<dbReference type="PROSITE" id="PS50002">
    <property type="entry name" value="SH3"/>
    <property type="match status" value="1"/>
</dbReference>
<dbReference type="Gene3D" id="2.30.30.40">
    <property type="entry name" value="SH3 Domains"/>
    <property type="match status" value="1"/>
</dbReference>
<dbReference type="Proteomes" id="UP001381693">
    <property type="component" value="Unassembled WGS sequence"/>
</dbReference>
<dbReference type="InterPro" id="IPR011009">
    <property type="entry name" value="Kinase-like_dom_sf"/>
</dbReference>
<dbReference type="GO" id="GO:0048468">
    <property type="term" value="P:cell development"/>
    <property type="evidence" value="ECO:0007669"/>
    <property type="project" value="UniProtKB-ARBA"/>
</dbReference>
<evidence type="ECO:0000256" key="6">
    <source>
        <dbReference type="ARBA" id="ARBA00022999"/>
    </source>
</evidence>
<dbReference type="GO" id="GO:0002009">
    <property type="term" value="P:morphogenesis of an epithelium"/>
    <property type="evidence" value="ECO:0007669"/>
    <property type="project" value="UniProtKB-ARBA"/>
</dbReference>
<gene>
    <name evidence="17" type="primary">SRC42A_1</name>
    <name evidence="17" type="ORF">SK128_000955</name>
</gene>
<feature type="domain" description="SH3" evidence="15">
    <location>
        <begin position="119"/>
        <end position="180"/>
    </location>
</feature>
<evidence type="ECO:0000256" key="4">
    <source>
        <dbReference type="ARBA" id="ARBA00022777"/>
    </source>
</evidence>
<sequence length="571" mass="65153">MALSWIIKKLRGQDDNALAIMRDPKTDNQGLRKRAVSVCENAGEISSFGNFRNSNRRISADASRLRDVRERGGIAALETKPTGVPPKGGKQFDSSAKQISESKSMLSGSPGTSSVVGLASGRMYVALFDYDARTGDDLSFRKSEHLEVLEMRSEEWWLAKSNITGLQGYIPAAYVAKLKSIQAEPWYFGDIGRPECERRLMSSDNSQGAFLVRDSETRKNEFSLSVRDGDQIRHYRIRPRDHGGFFISRRDPFSSLHELVDFYSTDSGGLCTKLGKPCVRQDKPDTVGLSYDTWDTWEIPKEQIQLGKKLGSGNFAEVFEGWWNKSVPVAVKMLRRGKMHADEFLAEAQLLKKMRHKNLLQLYAVCTKEEPFYIVTELMRHGSLLGYIRDRGRRIVFEDQIYIMAQVASGMEYLENMNYIHRDLAARNVLVGENYTVKVADFGLSRLVLEDSYQAHEGAKFPIKWTAPEALNFNKFTTKSDVWSFGILLMEIITYGKIPYPGMTNVEVVDRIENGYRMPQPSNCPLRLYNIMLETWAKDPNKRPTFNTLRWKLDDYFAMEDSDYREADDVP</sequence>
<dbReference type="FunFam" id="3.30.200.20:FF:000053">
    <property type="entry name" value="Tyrosine-protein kinase"/>
    <property type="match status" value="1"/>
</dbReference>
<dbReference type="InterPro" id="IPR001245">
    <property type="entry name" value="Ser-Thr/Tyr_kinase_cat_dom"/>
</dbReference>
<dbReference type="SUPFAM" id="SSF56112">
    <property type="entry name" value="Protein kinase-like (PK-like)"/>
    <property type="match status" value="1"/>
</dbReference>
<feature type="region of interest" description="Disordered" evidence="13">
    <location>
        <begin position="78"/>
        <end position="111"/>
    </location>
</feature>
<dbReference type="EC" id="2.7.10.2" evidence="12"/>
<keyword evidence="18" id="KW-1185">Reference proteome</keyword>
<protein>
    <recommendedName>
        <fullName evidence="12">Tyrosine-protein kinase</fullName>
        <ecNumber evidence="12">2.7.10.2</ecNumber>
    </recommendedName>
</protein>
<dbReference type="FunFam" id="3.30.505.10:FF:000044">
    <property type="entry name" value="Tyrosine-protein kinase"/>
    <property type="match status" value="1"/>
</dbReference>
<keyword evidence="7 12" id="KW-0829">Tyrosine-protein kinase</keyword>
<dbReference type="Pfam" id="PF00017">
    <property type="entry name" value="SH2"/>
    <property type="match status" value="1"/>
</dbReference>
<evidence type="ECO:0000259" key="15">
    <source>
        <dbReference type="PROSITE" id="PS50002"/>
    </source>
</evidence>
<evidence type="ECO:0000256" key="3">
    <source>
        <dbReference type="ARBA" id="ARBA00022741"/>
    </source>
</evidence>
<feature type="domain" description="SH2" evidence="14">
    <location>
        <begin position="186"/>
        <end position="278"/>
    </location>
</feature>
<dbReference type="PRINTS" id="PR00109">
    <property type="entry name" value="TYRKINASE"/>
</dbReference>
<evidence type="ECO:0000256" key="9">
    <source>
        <dbReference type="PROSITE-ProRule" id="PRU00191"/>
    </source>
</evidence>
<dbReference type="SUPFAM" id="SSF50044">
    <property type="entry name" value="SH3-domain"/>
    <property type="match status" value="1"/>
</dbReference>
<dbReference type="SUPFAM" id="SSF55550">
    <property type="entry name" value="SH2 domain"/>
    <property type="match status" value="1"/>
</dbReference>
<dbReference type="InterPro" id="IPR036860">
    <property type="entry name" value="SH2_dom_sf"/>
</dbReference>
<comment type="caution">
    <text evidence="17">The sequence shown here is derived from an EMBL/GenBank/DDBJ whole genome shotgun (WGS) entry which is preliminary data.</text>
</comment>
<evidence type="ECO:0000259" key="14">
    <source>
        <dbReference type="PROSITE" id="PS50001"/>
    </source>
</evidence>
<evidence type="ECO:0000259" key="16">
    <source>
        <dbReference type="PROSITE" id="PS50011"/>
    </source>
</evidence>
<dbReference type="PROSITE" id="PS50011">
    <property type="entry name" value="PROTEIN_KINASE_DOM"/>
    <property type="match status" value="1"/>
</dbReference>
<evidence type="ECO:0000256" key="2">
    <source>
        <dbReference type="ARBA" id="ARBA00022679"/>
    </source>
</evidence>
<feature type="domain" description="Protein kinase" evidence="16">
    <location>
        <begin position="304"/>
        <end position="557"/>
    </location>
</feature>
<evidence type="ECO:0000313" key="17">
    <source>
        <dbReference type="EMBL" id="KAK7079270.1"/>
    </source>
</evidence>
<dbReference type="InterPro" id="IPR017441">
    <property type="entry name" value="Protein_kinase_ATP_BS"/>
</dbReference>
<keyword evidence="3 11" id="KW-0547">Nucleotide-binding</keyword>
<dbReference type="GO" id="GO:0030036">
    <property type="term" value="P:actin cytoskeleton organization"/>
    <property type="evidence" value="ECO:0007669"/>
    <property type="project" value="UniProtKB-ARBA"/>
</dbReference>
<dbReference type="InterPro" id="IPR000980">
    <property type="entry name" value="SH2"/>
</dbReference>
<evidence type="ECO:0000256" key="10">
    <source>
        <dbReference type="PROSITE-ProRule" id="PRU00192"/>
    </source>
</evidence>
<evidence type="ECO:0000256" key="7">
    <source>
        <dbReference type="ARBA" id="ARBA00023137"/>
    </source>
</evidence>
<dbReference type="GO" id="GO:0005524">
    <property type="term" value="F:ATP binding"/>
    <property type="evidence" value="ECO:0007669"/>
    <property type="project" value="UniProtKB-UniRule"/>
</dbReference>
<dbReference type="GO" id="GO:0004715">
    <property type="term" value="F:non-membrane spanning protein tyrosine kinase activity"/>
    <property type="evidence" value="ECO:0007669"/>
    <property type="project" value="UniProtKB-EC"/>
</dbReference>
<dbReference type="PRINTS" id="PR00401">
    <property type="entry name" value="SH2DOMAIN"/>
</dbReference>
<dbReference type="PROSITE" id="PS00107">
    <property type="entry name" value="PROTEIN_KINASE_ATP"/>
    <property type="match status" value="1"/>
</dbReference>
<keyword evidence="2 12" id="KW-0808">Transferase</keyword>
<dbReference type="PROSITE" id="PS00109">
    <property type="entry name" value="PROTEIN_KINASE_TYR"/>
    <property type="match status" value="1"/>
</dbReference>
<dbReference type="InterPro" id="IPR000719">
    <property type="entry name" value="Prot_kinase_dom"/>
</dbReference>
<dbReference type="InterPro" id="IPR020635">
    <property type="entry name" value="Tyr_kinase_cat_dom"/>
</dbReference>
<dbReference type="AlphaFoldDB" id="A0AAN9ABI0"/>
<proteinExistence type="inferred from homology"/>
<comment type="similarity">
    <text evidence="12">Belongs to the protein kinase superfamily. Tyr protein kinase family.</text>
</comment>
<dbReference type="FunFam" id="1.10.510.10:FF:000318">
    <property type="entry name" value="Tyrosine-protein kinase"/>
    <property type="match status" value="1"/>
</dbReference>
<dbReference type="Pfam" id="PF07714">
    <property type="entry name" value="PK_Tyr_Ser-Thr"/>
    <property type="match status" value="1"/>
</dbReference>
<name>A0AAN9ABI0_HALRR</name>
<evidence type="ECO:0000256" key="8">
    <source>
        <dbReference type="ARBA" id="ARBA00051245"/>
    </source>
</evidence>
<evidence type="ECO:0000313" key="18">
    <source>
        <dbReference type="Proteomes" id="UP001381693"/>
    </source>
</evidence>
<evidence type="ECO:0000256" key="11">
    <source>
        <dbReference type="PROSITE-ProRule" id="PRU10141"/>
    </source>
</evidence>
<dbReference type="SMART" id="SM00326">
    <property type="entry name" value="SH3"/>
    <property type="match status" value="1"/>
</dbReference>
<dbReference type="Gene3D" id="3.30.505.10">
    <property type="entry name" value="SH2 domain"/>
    <property type="match status" value="1"/>
</dbReference>
<dbReference type="InterPro" id="IPR036028">
    <property type="entry name" value="SH3-like_dom_sf"/>
</dbReference>
<dbReference type="PRINTS" id="PR00452">
    <property type="entry name" value="SH3DOMAIN"/>
</dbReference>
<dbReference type="InterPro" id="IPR050198">
    <property type="entry name" value="Non-receptor_tyrosine_kinases"/>
</dbReference>
<dbReference type="PANTHER" id="PTHR24418">
    <property type="entry name" value="TYROSINE-PROTEIN KINASE"/>
    <property type="match status" value="1"/>
</dbReference>
<evidence type="ECO:0000256" key="5">
    <source>
        <dbReference type="ARBA" id="ARBA00022840"/>
    </source>
</evidence>
<dbReference type="PROSITE" id="PS50001">
    <property type="entry name" value="SH2"/>
    <property type="match status" value="1"/>
</dbReference>
<keyword evidence="6 9" id="KW-0727">SH2 domain</keyword>
<comment type="catalytic activity">
    <reaction evidence="8 12">
        <text>L-tyrosyl-[protein] + ATP = O-phospho-L-tyrosyl-[protein] + ADP + H(+)</text>
        <dbReference type="Rhea" id="RHEA:10596"/>
        <dbReference type="Rhea" id="RHEA-COMP:10136"/>
        <dbReference type="Rhea" id="RHEA-COMP:20101"/>
        <dbReference type="ChEBI" id="CHEBI:15378"/>
        <dbReference type="ChEBI" id="CHEBI:30616"/>
        <dbReference type="ChEBI" id="CHEBI:46858"/>
        <dbReference type="ChEBI" id="CHEBI:61978"/>
        <dbReference type="ChEBI" id="CHEBI:456216"/>
        <dbReference type="EC" id="2.7.10.2"/>
    </reaction>
</comment>
<evidence type="ECO:0000256" key="12">
    <source>
        <dbReference type="RuleBase" id="RU362096"/>
    </source>
</evidence>
<keyword evidence="5 11" id="KW-0067">ATP-binding</keyword>
<dbReference type="GO" id="GO:0007435">
    <property type="term" value="P:salivary gland morphogenesis"/>
    <property type="evidence" value="ECO:0007669"/>
    <property type="project" value="UniProtKB-ARBA"/>
</dbReference>
<feature type="binding site" evidence="11">
    <location>
        <position position="332"/>
    </location>
    <ligand>
        <name>ATP</name>
        <dbReference type="ChEBI" id="CHEBI:30616"/>
    </ligand>
</feature>
<dbReference type="InterPro" id="IPR008266">
    <property type="entry name" value="Tyr_kinase_AS"/>
</dbReference>
<keyword evidence="1 10" id="KW-0728">SH3 domain</keyword>
<dbReference type="Pfam" id="PF00018">
    <property type="entry name" value="SH3_1"/>
    <property type="match status" value="1"/>
</dbReference>
<evidence type="ECO:0000256" key="1">
    <source>
        <dbReference type="ARBA" id="ARBA00022443"/>
    </source>
</evidence>
<dbReference type="SMART" id="SM00252">
    <property type="entry name" value="SH2"/>
    <property type="match status" value="1"/>
</dbReference>
<accession>A0AAN9ABI0</accession>
<keyword evidence="4 12" id="KW-0418">Kinase</keyword>
<dbReference type="CDD" id="cd11845">
    <property type="entry name" value="SH3_Src_like"/>
    <property type="match status" value="1"/>
</dbReference>
<organism evidence="17 18">
    <name type="scientific">Halocaridina rubra</name>
    <name type="common">Hawaiian red shrimp</name>
    <dbReference type="NCBI Taxonomy" id="373956"/>
    <lineage>
        <taxon>Eukaryota</taxon>
        <taxon>Metazoa</taxon>
        <taxon>Ecdysozoa</taxon>
        <taxon>Arthropoda</taxon>
        <taxon>Crustacea</taxon>
        <taxon>Multicrustacea</taxon>
        <taxon>Malacostraca</taxon>
        <taxon>Eumalacostraca</taxon>
        <taxon>Eucarida</taxon>
        <taxon>Decapoda</taxon>
        <taxon>Pleocyemata</taxon>
        <taxon>Caridea</taxon>
        <taxon>Atyoidea</taxon>
        <taxon>Atyidae</taxon>
        <taxon>Halocaridina</taxon>
    </lineage>
</organism>
<dbReference type="SMART" id="SM00219">
    <property type="entry name" value="TyrKc"/>
    <property type="match status" value="1"/>
</dbReference>
<evidence type="ECO:0000256" key="13">
    <source>
        <dbReference type="SAM" id="MobiDB-lite"/>
    </source>
</evidence>